<keyword evidence="9 11" id="KW-0472">Membrane</keyword>
<feature type="transmembrane region" description="Helical" evidence="11">
    <location>
        <begin position="909"/>
        <end position="931"/>
    </location>
</feature>
<dbReference type="CDD" id="cd18990">
    <property type="entry name" value="LGIC_ECD_GABAAR"/>
    <property type="match status" value="1"/>
</dbReference>
<evidence type="ECO:0000256" key="8">
    <source>
        <dbReference type="ARBA" id="ARBA00023065"/>
    </source>
</evidence>
<dbReference type="SUPFAM" id="SSF63712">
    <property type="entry name" value="Nicotinic receptor ligand binding domain-like"/>
    <property type="match status" value="1"/>
</dbReference>
<feature type="domain" description="Neurotransmitter-gated ion-channel ligand-binding" evidence="12">
    <location>
        <begin position="699"/>
        <end position="908"/>
    </location>
</feature>
<keyword evidence="7 11" id="KW-1133">Transmembrane helix</keyword>
<evidence type="ECO:0000256" key="3">
    <source>
        <dbReference type="ARBA" id="ARBA00022448"/>
    </source>
</evidence>
<feature type="domain" description="Centriolar and ciliogenesis-associated protein HYLS1 C-terminal" evidence="14">
    <location>
        <begin position="196"/>
        <end position="254"/>
    </location>
</feature>
<protein>
    <submittedName>
        <fullName evidence="15">Neur_chan_LBD domain-containing protein</fullName>
    </submittedName>
</protein>
<feature type="domain" description="Neurotransmitter-gated ion-channel transmembrane" evidence="13">
    <location>
        <begin position="917"/>
        <end position="1008"/>
    </location>
</feature>
<dbReference type="Pfam" id="PF15311">
    <property type="entry name" value="HYLS1_C"/>
    <property type="match status" value="1"/>
</dbReference>
<dbReference type="InterPro" id="IPR006201">
    <property type="entry name" value="Neur_channel"/>
</dbReference>
<evidence type="ECO:0000259" key="12">
    <source>
        <dbReference type="Pfam" id="PF02931"/>
    </source>
</evidence>
<comment type="similarity">
    <text evidence="11">Belongs to the ligand-gated ion channel (TC 1.A.9) family.</text>
</comment>
<dbReference type="InterPro" id="IPR036734">
    <property type="entry name" value="Neur_chan_lig-bd_sf"/>
</dbReference>
<dbReference type="AlphaFoldDB" id="A0A0K0EJ64"/>
<dbReference type="PROSITE" id="PS00236">
    <property type="entry name" value="NEUROTR_ION_CHANNEL"/>
    <property type="match status" value="1"/>
</dbReference>
<dbReference type="InterPro" id="IPR027918">
    <property type="entry name" value="HYLS1_C_dom"/>
</dbReference>
<evidence type="ECO:0000259" key="14">
    <source>
        <dbReference type="Pfam" id="PF15311"/>
    </source>
</evidence>
<evidence type="ECO:0000256" key="6">
    <source>
        <dbReference type="ARBA" id="ARBA00022729"/>
    </source>
</evidence>
<dbReference type="InterPro" id="IPR036719">
    <property type="entry name" value="Neuro-gated_channel_TM_sf"/>
</dbReference>
<organism evidence="15">
    <name type="scientific">Strongyloides stercoralis</name>
    <name type="common">Threadworm</name>
    <dbReference type="NCBI Taxonomy" id="6248"/>
    <lineage>
        <taxon>Eukaryota</taxon>
        <taxon>Metazoa</taxon>
        <taxon>Ecdysozoa</taxon>
        <taxon>Nematoda</taxon>
        <taxon>Chromadorea</taxon>
        <taxon>Rhabditida</taxon>
        <taxon>Tylenchina</taxon>
        <taxon>Panagrolaimomorpha</taxon>
        <taxon>Strongyloidoidea</taxon>
        <taxon>Strongyloididae</taxon>
        <taxon>Strongyloides</taxon>
    </lineage>
</organism>
<feature type="transmembrane region" description="Helical" evidence="11">
    <location>
        <begin position="629"/>
        <end position="652"/>
    </location>
</feature>
<evidence type="ECO:0000256" key="1">
    <source>
        <dbReference type="ARBA" id="ARBA00004141"/>
    </source>
</evidence>
<dbReference type="STRING" id="6248.A0A0K0EJ64"/>
<dbReference type="CDD" id="cd19049">
    <property type="entry name" value="LGIC_TM_anion"/>
    <property type="match status" value="1"/>
</dbReference>
<dbReference type="PRINTS" id="PR00252">
    <property type="entry name" value="NRIONCHANNEL"/>
</dbReference>
<evidence type="ECO:0000256" key="2">
    <source>
        <dbReference type="ARBA" id="ARBA00004236"/>
    </source>
</evidence>
<keyword evidence="4" id="KW-1003">Cell membrane</keyword>
<dbReference type="Gene3D" id="1.20.58.390">
    <property type="entry name" value="Neurotransmitter-gated ion-channel transmembrane domain"/>
    <property type="match status" value="1"/>
</dbReference>
<dbReference type="PANTHER" id="PTHR18945">
    <property type="entry name" value="NEUROTRANSMITTER GATED ION CHANNEL"/>
    <property type="match status" value="1"/>
</dbReference>
<proteinExistence type="inferred from homology"/>
<dbReference type="WBParaSite" id="SSTP_0000951400.1">
    <property type="protein sequence ID" value="SSTP_0000951400.1"/>
    <property type="gene ID" value="SSTP_0000951400"/>
</dbReference>
<accession>A0A0K0EJ64</accession>
<name>A0A0K0EJ64_STRER</name>
<reference evidence="15" key="1">
    <citation type="submission" date="2015-08" db="UniProtKB">
        <authorList>
            <consortium name="WormBaseParasite"/>
        </authorList>
    </citation>
    <scope>IDENTIFICATION</scope>
</reference>
<sequence>MATLQQYTIEDVEAVLSEMGYTMEKDLLYDLVDALNQAEEDNYKTPGNNISMFLDLNIDEENFKNDLNPFKTLENARSNKDLLTTPSRNSPYKSYENYHNLITSPGYSHEYDALIDKGYDTLSKIYEEIKVYDEKIAELANENPLEVLSSRSSVSAHNITPITDEQLIVESSRFADRKRYDLSPCLRYKGEPQPGRLHYQHDPVKRYHTYKKEWDKQPPPGEQKRLSLRWKVREMMLKKDIPIFKHPQTVRLPNPEWRKLGSMVVADYFIRKSDTFALHYLSWAFCFLEKVVFFKIPPDNEEEEDDYNLMKQRSRIIVNNWIQDLGERYVKLKTIEELIKNENEKQKIIEMENDKKVMEVFLKRCGLAQKHYEELLTEMIVIFRRMDELMEELIPNELKSIIHDSSLTPSTSTSDINLSKAHGYDVNTEIKIFLQKDCFKVTPTDENRSILNELNKLHEKSSKIAKSLTRKIDKLCKSTNKYEKEFHDNCFNLREKIRRYIQKCNELGIDKFYKESNDKEDIKTDDDSDFEDVDIDDIDYLIPQKVIKKSDEDTICKNIKFDNLDKLKFNPHIKFDTDISKTKKEKVKCGKNFEKNIMSKFTALKKQCILKLFVYVPLSFYINTKDKKIFFCFIMISYNFILIKIFFIGYLIQMTACHTISTYTGIEDDYLEEKIDETPELGNGNFESIGRKRNCTTDTSIIDKLLNGTGYNKFRVPAEERGVDVAVEFWLQSITSISEITNDFQMDIYINEMWLDPYLNFEHLSPCKQNLSLNGQVLDRLWTPNSCFINSKVAEIHESPFKNVFLMLYPNGTVWVNYRVRVRGPCSMELTNFPLDTQKCGLVYESFNYNNQEVRMRWNPMTVKPVTILNEILLPDYDLMNIETKHIEEEYPAGMWDELHITFIFKRRFVWYFMQAYVPTYLTIFISWVSFALGSKAIPARTMLGVNSLLAIVFQFGNIMRNLPRVSYIKAIDVWMLGSMTFIFGTLIELAIVGYKVREGDTTSRKKPMICRQRQNESEVSPQAFCGYEKRFMFPVERLDMKWKAAGCGKIRWTPDEIDKISSCCFPTFFALFNVCYWSYYLY</sequence>
<evidence type="ECO:0000256" key="10">
    <source>
        <dbReference type="ARBA" id="ARBA00023303"/>
    </source>
</evidence>
<dbReference type="GO" id="GO:0005230">
    <property type="term" value="F:extracellular ligand-gated monoatomic ion channel activity"/>
    <property type="evidence" value="ECO:0007669"/>
    <property type="project" value="InterPro"/>
</dbReference>
<dbReference type="InterPro" id="IPR018000">
    <property type="entry name" value="Neurotransmitter_ion_chnl_CS"/>
</dbReference>
<evidence type="ECO:0000256" key="5">
    <source>
        <dbReference type="ARBA" id="ARBA00022692"/>
    </source>
</evidence>
<evidence type="ECO:0000256" key="4">
    <source>
        <dbReference type="ARBA" id="ARBA00022475"/>
    </source>
</evidence>
<dbReference type="Pfam" id="PF02931">
    <property type="entry name" value="Neur_chan_LBD"/>
    <property type="match status" value="1"/>
</dbReference>
<dbReference type="InterPro" id="IPR006202">
    <property type="entry name" value="Neur_chan_lig-bd"/>
</dbReference>
<dbReference type="Pfam" id="PF02932">
    <property type="entry name" value="Neur_chan_memb"/>
    <property type="match status" value="1"/>
</dbReference>
<feature type="transmembrane region" description="Helical" evidence="11">
    <location>
        <begin position="943"/>
        <end position="963"/>
    </location>
</feature>
<dbReference type="Gene3D" id="2.70.170.10">
    <property type="entry name" value="Neurotransmitter-gated ion-channel ligand-binding domain"/>
    <property type="match status" value="1"/>
</dbReference>
<feature type="transmembrane region" description="Helical" evidence="11">
    <location>
        <begin position="975"/>
        <end position="997"/>
    </location>
</feature>
<evidence type="ECO:0000256" key="7">
    <source>
        <dbReference type="ARBA" id="ARBA00022989"/>
    </source>
</evidence>
<dbReference type="GO" id="GO:0005886">
    <property type="term" value="C:plasma membrane"/>
    <property type="evidence" value="ECO:0007669"/>
    <property type="project" value="UniProtKB-SubCell"/>
</dbReference>
<keyword evidence="6" id="KW-0732">Signal</keyword>
<evidence type="ECO:0000313" key="15">
    <source>
        <dbReference type="WBParaSite" id="SSTP_0000951400.1"/>
    </source>
</evidence>
<dbReference type="InterPro" id="IPR006029">
    <property type="entry name" value="Neurotrans-gated_channel_TM"/>
</dbReference>
<dbReference type="InterPro" id="IPR006028">
    <property type="entry name" value="GABAA/Glycine_rcpt"/>
</dbReference>
<evidence type="ECO:0000256" key="11">
    <source>
        <dbReference type="RuleBase" id="RU000687"/>
    </source>
</evidence>
<keyword evidence="3 11" id="KW-0813">Transport</keyword>
<dbReference type="PRINTS" id="PR00253">
    <property type="entry name" value="GABAARECEPTR"/>
</dbReference>
<evidence type="ECO:0000256" key="9">
    <source>
        <dbReference type="ARBA" id="ARBA00023136"/>
    </source>
</evidence>
<dbReference type="SUPFAM" id="SSF90112">
    <property type="entry name" value="Neurotransmitter-gated ion-channel transmembrane pore"/>
    <property type="match status" value="1"/>
</dbReference>
<keyword evidence="10 11" id="KW-0407">Ion channel</keyword>
<dbReference type="InterPro" id="IPR038050">
    <property type="entry name" value="Neuro_actylchol_rec"/>
</dbReference>
<keyword evidence="5 11" id="KW-0812">Transmembrane</keyword>
<keyword evidence="8 11" id="KW-0406">Ion transport</keyword>
<comment type="subcellular location">
    <subcellularLocation>
        <location evidence="2">Cell membrane</location>
    </subcellularLocation>
    <subcellularLocation>
        <location evidence="1">Membrane</location>
        <topology evidence="1">Multi-pass membrane protein</topology>
    </subcellularLocation>
</comment>
<evidence type="ECO:0000259" key="13">
    <source>
        <dbReference type="Pfam" id="PF02932"/>
    </source>
</evidence>
<dbReference type="GO" id="GO:0004888">
    <property type="term" value="F:transmembrane signaling receptor activity"/>
    <property type="evidence" value="ECO:0007669"/>
    <property type="project" value="InterPro"/>
</dbReference>